<evidence type="ECO:0000313" key="6">
    <source>
        <dbReference type="Proteomes" id="UP000012960"/>
    </source>
</evidence>
<dbReference type="InParanoid" id="A0A804HUH8"/>
<evidence type="ECO:0000256" key="1">
    <source>
        <dbReference type="PROSITE-ProRule" id="PRU00024"/>
    </source>
</evidence>
<reference evidence="5" key="2">
    <citation type="submission" date="2021-05" db="UniProtKB">
        <authorList>
            <consortium name="EnsemblPlants"/>
        </authorList>
    </citation>
    <scope>IDENTIFICATION</scope>
    <source>
        <strain evidence="5">subsp. malaccensis</strain>
    </source>
</reference>
<feature type="domain" description="B box-type" evidence="3">
    <location>
        <begin position="175"/>
        <end position="217"/>
    </location>
</feature>
<dbReference type="EMBL" id="HG996466">
    <property type="protein sequence ID" value="CAG1859628.1"/>
    <property type="molecule type" value="Genomic_DNA"/>
</dbReference>
<evidence type="ECO:0000313" key="4">
    <source>
        <dbReference type="EMBL" id="CAG1859628.1"/>
    </source>
</evidence>
<feature type="region of interest" description="Disordered" evidence="2">
    <location>
        <begin position="74"/>
        <end position="133"/>
    </location>
</feature>
<keyword evidence="6" id="KW-1185">Reference proteome</keyword>
<protein>
    <submittedName>
        <fullName evidence="4">(wild Malaysian banana) hypothetical protein</fullName>
    </submittedName>
</protein>
<dbReference type="GO" id="GO:0008270">
    <property type="term" value="F:zinc ion binding"/>
    <property type="evidence" value="ECO:0007669"/>
    <property type="project" value="UniProtKB-KW"/>
</dbReference>
<dbReference type="EnsemblPlants" id="Ma01_t15590.1">
    <property type="protein sequence ID" value="Ma01_p15590.1"/>
    <property type="gene ID" value="Ma01_g15590"/>
</dbReference>
<evidence type="ECO:0000259" key="3">
    <source>
        <dbReference type="PROSITE" id="PS50119"/>
    </source>
</evidence>
<keyword evidence="1" id="KW-0479">Metal-binding</keyword>
<dbReference type="AlphaFoldDB" id="A0A804HUH8"/>
<organism evidence="5 6">
    <name type="scientific">Musa acuminata subsp. malaccensis</name>
    <name type="common">Wild banana</name>
    <name type="synonym">Musa malaccensis</name>
    <dbReference type="NCBI Taxonomy" id="214687"/>
    <lineage>
        <taxon>Eukaryota</taxon>
        <taxon>Viridiplantae</taxon>
        <taxon>Streptophyta</taxon>
        <taxon>Embryophyta</taxon>
        <taxon>Tracheophyta</taxon>
        <taxon>Spermatophyta</taxon>
        <taxon>Magnoliopsida</taxon>
        <taxon>Liliopsida</taxon>
        <taxon>Zingiberales</taxon>
        <taxon>Musaceae</taxon>
        <taxon>Musa</taxon>
    </lineage>
</organism>
<evidence type="ECO:0000313" key="5">
    <source>
        <dbReference type="EnsemblPlants" id="Ma01_p15590.1"/>
    </source>
</evidence>
<keyword evidence="1" id="KW-0863">Zinc-finger</keyword>
<reference evidence="4" key="1">
    <citation type="submission" date="2021-03" db="EMBL/GenBank/DDBJ databases">
        <authorList>
            <consortium name="Genoscope - CEA"/>
            <person name="William W."/>
        </authorList>
    </citation>
    <scope>NUCLEOTIDE SEQUENCE</scope>
    <source>
        <strain evidence="4">Doubled-haploid Pahang</strain>
    </source>
</reference>
<feature type="compositionally biased region" description="Acidic residues" evidence="2">
    <location>
        <begin position="319"/>
        <end position="328"/>
    </location>
</feature>
<sequence length="359" mass="40280">MDLYTRIDSRIKRIQNSTGKSRFQMFLLVTLTDPVNRHCQGTISSRATAVFTFHSLAVPGHGIASRPLDFQFAPSSTVDDHMPPRLPSDANRAEPGDAGFPWQAPSRSLGCRDPPRPRSISPSLPPRSRFLDLDNKGCAANQTSEAEHEGRRRRGQNQRPAWLEQLLSTDFFGPCEAHKDIKKSEINIYCVDCRCSMCANCLSLPSSPHRRHRRLQIRRYVYQDVVRVLDIHKLLDCSKVQSYTVNSAKVLFLHPRNQSKSSKPNPGSPLCNMCSRSVAEPNRYCSVACKVFDDSKDASTAPVDECDRSEPCLPHLTSDFEDEPDAEASDASQDGSPDSPRPGWRTRVRKGVPQRSPFF</sequence>
<dbReference type="SUPFAM" id="SSF57845">
    <property type="entry name" value="B-box zinc-binding domain"/>
    <property type="match status" value="1"/>
</dbReference>
<dbReference type="Pfam" id="PF00643">
    <property type="entry name" value="zf-B_box"/>
    <property type="match status" value="1"/>
</dbReference>
<gene>
    <name evidence="4" type="ORF">GSMUA_299230.1</name>
</gene>
<proteinExistence type="predicted"/>
<feature type="compositionally biased region" description="Low complexity" evidence="2">
    <location>
        <begin position="118"/>
        <end position="128"/>
    </location>
</feature>
<dbReference type="InterPro" id="IPR000315">
    <property type="entry name" value="Znf_B-box"/>
</dbReference>
<dbReference type="PANTHER" id="PTHR31065:SF90">
    <property type="entry name" value="(WILD MALAYSIAN BANANA) HYPOTHETICAL PROTEIN"/>
    <property type="match status" value="1"/>
</dbReference>
<evidence type="ECO:0000256" key="2">
    <source>
        <dbReference type="SAM" id="MobiDB-lite"/>
    </source>
</evidence>
<feature type="region of interest" description="Disordered" evidence="2">
    <location>
        <begin position="300"/>
        <end position="359"/>
    </location>
</feature>
<dbReference type="Gramene" id="Ma01_t15590.1">
    <property type="protein sequence ID" value="Ma01_p15590.1"/>
    <property type="gene ID" value="Ma01_g15590"/>
</dbReference>
<dbReference type="PANTHER" id="PTHR31065">
    <property type="entry name" value="PLATZ TRANSCRIPTION FACTOR FAMILY PROTEIN"/>
    <property type="match status" value="1"/>
</dbReference>
<name>A0A804HUH8_MUSAM</name>
<dbReference type="InterPro" id="IPR006734">
    <property type="entry name" value="PLATZ"/>
</dbReference>
<dbReference type="Proteomes" id="UP000012960">
    <property type="component" value="Unplaced"/>
</dbReference>
<keyword evidence="1" id="KW-0862">Zinc</keyword>
<dbReference type="Pfam" id="PF04640">
    <property type="entry name" value="PLATZ"/>
    <property type="match status" value="1"/>
</dbReference>
<accession>A0A804HUH8</accession>
<dbReference type="PROSITE" id="PS50119">
    <property type="entry name" value="ZF_BBOX"/>
    <property type="match status" value="1"/>
</dbReference>